<dbReference type="EMBL" id="KZ293659">
    <property type="protein sequence ID" value="PBK92141.1"/>
    <property type="molecule type" value="Genomic_DNA"/>
</dbReference>
<evidence type="ECO:0000313" key="1">
    <source>
        <dbReference type="EMBL" id="PBK92141.1"/>
    </source>
</evidence>
<dbReference type="Proteomes" id="UP000217790">
    <property type="component" value="Unassembled WGS sequence"/>
</dbReference>
<dbReference type="OrthoDB" id="6247875at2759"/>
<evidence type="ECO:0008006" key="3">
    <source>
        <dbReference type="Google" id="ProtNLM"/>
    </source>
</evidence>
<proteinExistence type="predicted"/>
<dbReference type="AlphaFoldDB" id="A0A2H3DA81"/>
<accession>A0A2H3DA81</accession>
<dbReference type="SUPFAM" id="SSF47095">
    <property type="entry name" value="HMG-box"/>
    <property type="match status" value="1"/>
</dbReference>
<dbReference type="STRING" id="47427.A0A2H3DA81"/>
<gene>
    <name evidence="1" type="ORF">ARMGADRAFT_1080932</name>
</gene>
<keyword evidence="2" id="KW-1185">Reference proteome</keyword>
<sequence length="147" mass="17072">MLCENKDTIRERDHREISRIRGELWRSLPPAEKRIYTAKAISTKEDHLVGSILTTNSRRNRTALHPILRLFIATLPWLRLRLPDLRHLSLRSYQRDLAFRKDRAWGCPDNVGFVLFSLTIVRSSAIVNLRGASGILRLCPRILGRFC</sequence>
<reference evidence="2" key="1">
    <citation type="journal article" date="2017" name="Nat. Ecol. Evol.">
        <title>Genome expansion and lineage-specific genetic innovations in the forest pathogenic fungi Armillaria.</title>
        <authorList>
            <person name="Sipos G."/>
            <person name="Prasanna A.N."/>
            <person name="Walter M.C."/>
            <person name="O'Connor E."/>
            <person name="Balint B."/>
            <person name="Krizsan K."/>
            <person name="Kiss B."/>
            <person name="Hess J."/>
            <person name="Varga T."/>
            <person name="Slot J."/>
            <person name="Riley R."/>
            <person name="Boka B."/>
            <person name="Rigling D."/>
            <person name="Barry K."/>
            <person name="Lee J."/>
            <person name="Mihaltcheva S."/>
            <person name="LaButti K."/>
            <person name="Lipzen A."/>
            <person name="Waldron R."/>
            <person name="Moloney N.M."/>
            <person name="Sperisen C."/>
            <person name="Kredics L."/>
            <person name="Vagvoelgyi C."/>
            <person name="Patrignani A."/>
            <person name="Fitzpatrick D."/>
            <person name="Nagy I."/>
            <person name="Doyle S."/>
            <person name="Anderson J.B."/>
            <person name="Grigoriev I.V."/>
            <person name="Gueldener U."/>
            <person name="Muensterkoetter M."/>
            <person name="Nagy L.G."/>
        </authorList>
    </citation>
    <scope>NUCLEOTIDE SEQUENCE [LARGE SCALE GENOMIC DNA]</scope>
    <source>
        <strain evidence="2">Ar21-2</strain>
    </source>
</reference>
<organism evidence="1 2">
    <name type="scientific">Armillaria gallica</name>
    <name type="common">Bulbous honey fungus</name>
    <name type="synonym">Armillaria bulbosa</name>
    <dbReference type="NCBI Taxonomy" id="47427"/>
    <lineage>
        <taxon>Eukaryota</taxon>
        <taxon>Fungi</taxon>
        <taxon>Dikarya</taxon>
        <taxon>Basidiomycota</taxon>
        <taxon>Agaricomycotina</taxon>
        <taxon>Agaricomycetes</taxon>
        <taxon>Agaricomycetidae</taxon>
        <taxon>Agaricales</taxon>
        <taxon>Marasmiineae</taxon>
        <taxon>Physalacriaceae</taxon>
        <taxon>Armillaria</taxon>
    </lineage>
</organism>
<dbReference type="Gene3D" id="1.10.30.10">
    <property type="entry name" value="High mobility group box domain"/>
    <property type="match status" value="1"/>
</dbReference>
<name>A0A2H3DA81_ARMGA</name>
<dbReference type="InParanoid" id="A0A2H3DA81"/>
<evidence type="ECO:0000313" key="2">
    <source>
        <dbReference type="Proteomes" id="UP000217790"/>
    </source>
</evidence>
<protein>
    <recommendedName>
        <fullName evidence="3">HMG box domain-containing protein</fullName>
    </recommendedName>
</protein>
<dbReference type="InterPro" id="IPR036910">
    <property type="entry name" value="HMG_box_dom_sf"/>
</dbReference>